<dbReference type="Proteomes" id="UP000314985">
    <property type="component" value="Chromosome 6"/>
</dbReference>
<reference evidence="1" key="2">
    <citation type="submission" date="2025-08" db="UniProtKB">
        <authorList>
            <consortium name="Ensembl"/>
        </authorList>
    </citation>
    <scope>IDENTIFICATION</scope>
</reference>
<evidence type="ECO:0000313" key="2">
    <source>
        <dbReference type="Proteomes" id="UP000314985"/>
    </source>
</evidence>
<protein>
    <submittedName>
        <fullName evidence="1">Uncharacterized protein</fullName>
    </submittedName>
</protein>
<evidence type="ECO:0000313" key="1">
    <source>
        <dbReference type="Ensembl" id="ENSSSCP00070029442.1"/>
    </source>
</evidence>
<organism evidence="1 2">
    <name type="scientific">Sus scrofa</name>
    <name type="common">Pig</name>
    <dbReference type="NCBI Taxonomy" id="9823"/>
    <lineage>
        <taxon>Eukaryota</taxon>
        <taxon>Metazoa</taxon>
        <taxon>Chordata</taxon>
        <taxon>Craniata</taxon>
        <taxon>Vertebrata</taxon>
        <taxon>Euteleostomi</taxon>
        <taxon>Mammalia</taxon>
        <taxon>Eutheria</taxon>
        <taxon>Laurasiatheria</taxon>
        <taxon>Artiodactyla</taxon>
        <taxon>Suina</taxon>
        <taxon>Suidae</taxon>
        <taxon>Sus</taxon>
    </lineage>
</organism>
<name>A0A4X1ULD8_PIG</name>
<dbReference type="Ensembl" id="ENSSSCT00070035252.1">
    <property type="protein sequence ID" value="ENSSSCP00070029442.1"/>
    <property type="gene ID" value="ENSSSCG00070017858.1"/>
</dbReference>
<reference evidence="1 2" key="1">
    <citation type="submission" date="2017-08" db="EMBL/GenBank/DDBJ databases">
        <title>USMARCv1.0.</title>
        <authorList>
            <person name="Hannum G.I."/>
            <person name="Koren S."/>
            <person name="Schroeder S.G."/>
            <person name="Chin S.C."/>
            <person name="Nonneman D.J."/>
            <person name="Becker S.A."/>
            <person name="Rosen B.D."/>
            <person name="Bickhart D.M."/>
            <person name="Putnam N.H."/>
            <person name="Green R.E."/>
            <person name="Tuggle C.K."/>
            <person name="Liu H."/>
            <person name="Rohrer G.A."/>
            <person name="Warr A."/>
            <person name="Hall R."/>
            <person name="Kim K."/>
            <person name="Hume D.A."/>
            <person name="Talbot R."/>
            <person name="Chow W."/>
            <person name="Howe K."/>
            <person name="Schwartz A.S."/>
            <person name="Watson M."/>
            <person name="Archibald A.L."/>
            <person name="Phillippy A.M."/>
            <person name="Smith T.P.L."/>
        </authorList>
    </citation>
    <scope>NUCLEOTIDE SEQUENCE [LARGE SCALE GENOMIC DNA]</scope>
</reference>
<dbReference type="AlphaFoldDB" id="A0A4X1ULD8"/>
<proteinExistence type="predicted"/>
<sequence>MTHTEYMGGVNTDTPASKSMPSRPPAVLLLSYVLHLSSSPASFTWHSPPLSPLTQPLSPISRTVIVFIFILIEEAEALQGMLHSDAKTRGPASSQALSLLDCKRSQLCHPCPAALPVLPQPSTGLLTMSRLSSRVTSCSRPCSSGN</sequence>
<accession>A0A4X1ULD8</accession>